<comment type="caution">
    <text evidence="1">The sequence shown here is derived from an EMBL/GenBank/DDBJ whole genome shotgun (WGS) entry which is preliminary data.</text>
</comment>
<dbReference type="GO" id="GO:0043531">
    <property type="term" value="F:ADP binding"/>
    <property type="evidence" value="ECO:0007669"/>
    <property type="project" value="InterPro"/>
</dbReference>
<name>A0AAD9TJP0_9ROSI</name>
<sequence length="147" mass="16907">MVKVVISVATEETVQSLVDSIATQLGYIWNYKNNFNLHNLHSLAFEVAKRCGGLPNAIATIAKALKDKQEHEWKNALRELKRLSSESLVGLINEETIEIIDDYYRANMLFFKNMFPDLKKRYQHSKKASVKAMEVSELEKEGKFDKI</sequence>
<evidence type="ECO:0000313" key="1">
    <source>
        <dbReference type="EMBL" id="KAK2636829.1"/>
    </source>
</evidence>
<dbReference type="AlphaFoldDB" id="A0AAD9TJP0"/>
<organism evidence="1 2">
    <name type="scientific">Dipteronia dyeriana</name>
    <dbReference type="NCBI Taxonomy" id="168575"/>
    <lineage>
        <taxon>Eukaryota</taxon>
        <taxon>Viridiplantae</taxon>
        <taxon>Streptophyta</taxon>
        <taxon>Embryophyta</taxon>
        <taxon>Tracheophyta</taxon>
        <taxon>Spermatophyta</taxon>
        <taxon>Magnoliopsida</taxon>
        <taxon>eudicotyledons</taxon>
        <taxon>Gunneridae</taxon>
        <taxon>Pentapetalae</taxon>
        <taxon>rosids</taxon>
        <taxon>malvids</taxon>
        <taxon>Sapindales</taxon>
        <taxon>Sapindaceae</taxon>
        <taxon>Hippocastanoideae</taxon>
        <taxon>Acereae</taxon>
        <taxon>Dipteronia</taxon>
    </lineage>
</organism>
<dbReference type="Gene3D" id="1.10.8.430">
    <property type="entry name" value="Helical domain of apoptotic protease-activating factors"/>
    <property type="match status" value="1"/>
</dbReference>
<dbReference type="SUPFAM" id="SSF52540">
    <property type="entry name" value="P-loop containing nucleoside triphosphate hydrolases"/>
    <property type="match status" value="1"/>
</dbReference>
<dbReference type="InterPro" id="IPR027417">
    <property type="entry name" value="P-loop_NTPase"/>
</dbReference>
<evidence type="ECO:0008006" key="3">
    <source>
        <dbReference type="Google" id="ProtNLM"/>
    </source>
</evidence>
<gene>
    <name evidence="1" type="ORF">Ddye_031621</name>
</gene>
<dbReference type="InterPro" id="IPR042197">
    <property type="entry name" value="Apaf_helical"/>
</dbReference>
<reference evidence="1" key="1">
    <citation type="journal article" date="2023" name="Plant J.">
        <title>Genome sequences and population genomics provide insights into the demographic history, inbreeding, and mutation load of two 'living fossil' tree species of Dipteronia.</title>
        <authorList>
            <person name="Feng Y."/>
            <person name="Comes H.P."/>
            <person name="Chen J."/>
            <person name="Zhu S."/>
            <person name="Lu R."/>
            <person name="Zhang X."/>
            <person name="Li P."/>
            <person name="Qiu J."/>
            <person name="Olsen K.M."/>
            <person name="Qiu Y."/>
        </authorList>
    </citation>
    <scope>NUCLEOTIDE SEQUENCE</scope>
    <source>
        <strain evidence="1">KIB01</strain>
    </source>
</reference>
<proteinExistence type="predicted"/>
<dbReference type="Proteomes" id="UP001280121">
    <property type="component" value="Unassembled WGS sequence"/>
</dbReference>
<keyword evidence="2" id="KW-1185">Reference proteome</keyword>
<protein>
    <recommendedName>
        <fullName evidence="3">NB-ARC domain-containing protein</fullName>
    </recommendedName>
</protein>
<accession>A0AAD9TJP0</accession>
<dbReference type="EMBL" id="JANJYI010000009">
    <property type="protein sequence ID" value="KAK2636829.1"/>
    <property type="molecule type" value="Genomic_DNA"/>
</dbReference>
<evidence type="ECO:0000313" key="2">
    <source>
        <dbReference type="Proteomes" id="UP001280121"/>
    </source>
</evidence>